<dbReference type="OrthoDB" id="3525618at2"/>
<feature type="region of interest" description="Disordered" evidence="1">
    <location>
        <begin position="48"/>
        <end position="68"/>
    </location>
</feature>
<proteinExistence type="predicted"/>
<organism evidence="2 3">
    <name type="scientific">Acrocarpospora pleiomorpha</name>
    <dbReference type="NCBI Taxonomy" id="90975"/>
    <lineage>
        <taxon>Bacteria</taxon>
        <taxon>Bacillati</taxon>
        <taxon>Actinomycetota</taxon>
        <taxon>Actinomycetes</taxon>
        <taxon>Streptosporangiales</taxon>
        <taxon>Streptosporangiaceae</taxon>
        <taxon>Acrocarpospora</taxon>
    </lineage>
</organism>
<dbReference type="Proteomes" id="UP000377595">
    <property type="component" value="Unassembled WGS sequence"/>
</dbReference>
<evidence type="ECO:0000313" key="2">
    <source>
        <dbReference type="EMBL" id="GES23251.1"/>
    </source>
</evidence>
<protein>
    <submittedName>
        <fullName evidence="2">Uncharacterized protein</fullName>
    </submittedName>
</protein>
<evidence type="ECO:0000256" key="1">
    <source>
        <dbReference type="SAM" id="MobiDB-lite"/>
    </source>
</evidence>
<comment type="caution">
    <text evidence="2">The sequence shown here is derived from an EMBL/GenBank/DDBJ whole genome shotgun (WGS) entry which is preliminary data.</text>
</comment>
<dbReference type="EMBL" id="BLAF01000040">
    <property type="protein sequence ID" value="GES23251.1"/>
    <property type="molecule type" value="Genomic_DNA"/>
</dbReference>
<accession>A0A5M3XUM6</accession>
<sequence length="160" mass="17416">MNPMLTILGPALLLTAGCETISIDRLAPTSLHLATVQTHLTQQWGLQFDEGHNPHQNTRHGSVNQPSGGRLSAILGGRIPGQVRTISCQAYGSPPETATAFLRACASLPFPNQPATVLPTPTWPRYHRTTLNGIHYRLTSVPEKSLWVLRLSMPDNSPLP</sequence>
<gene>
    <name evidence="2" type="ORF">Aple_061500</name>
</gene>
<evidence type="ECO:0000313" key="3">
    <source>
        <dbReference type="Proteomes" id="UP000377595"/>
    </source>
</evidence>
<dbReference type="RefSeq" id="WP_155348165.1">
    <property type="nucleotide sequence ID" value="NZ_BAAAHM010000020.1"/>
</dbReference>
<feature type="compositionally biased region" description="Polar residues" evidence="1">
    <location>
        <begin position="54"/>
        <end position="67"/>
    </location>
</feature>
<keyword evidence="3" id="KW-1185">Reference proteome</keyword>
<dbReference type="AlphaFoldDB" id="A0A5M3XUM6"/>
<reference evidence="2 3" key="1">
    <citation type="submission" date="2019-10" db="EMBL/GenBank/DDBJ databases">
        <title>Whole genome shotgun sequence of Acrocarpospora pleiomorpha NBRC 16267.</title>
        <authorList>
            <person name="Ichikawa N."/>
            <person name="Kimura A."/>
            <person name="Kitahashi Y."/>
            <person name="Komaki H."/>
            <person name="Oguchi A."/>
        </authorList>
    </citation>
    <scope>NUCLEOTIDE SEQUENCE [LARGE SCALE GENOMIC DNA]</scope>
    <source>
        <strain evidence="2 3">NBRC 16267</strain>
    </source>
</reference>
<name>A0A5M3XUM6_9ACTN</name>